<dbReference type="AlphaFoldDB" id="A0A5B5VQR7"/>
<dbReference type="SUPFAM" id="SSF47413">
    <property type="entry name" value="lambda repressor-like DNA-binding domains"/>
    <property type="match status" value="1"/>
</dbReference>
<evidence type="ECO:0000313" key="3">
    <source>
        <dbReference type="Proteomes" id="UP000324870"/>
    </source>
</evidence>
<evidence type="ECO:0000313" key="4">
    <source>
        <dbReference type="Proteomes" id="UP001055105"/>
    </source>
</evidence>
<dbReference type="Proteomes" id="UP000324870">
    <property type="component" value="Unassembled WGS sequence"/>
</dbReference>
<gene>
    <name evidence="1" type="ORF">CE91St16_20000</name>
    <name evidence="2" type="ORF">F2A26_05560</name>
</gene>
<comment type="caution">
    <text evidence="1">The sequence shown here is derived from an EMBL/GenBank/DDBJ whole genome shotgun (WGS) entry which is preliminary data.</text>
</comment>
<keyword evidence="3" id="KW-1185">Reference proteome</keyword>
<dbReference type="GO" id="GO:0003677">
    <property type="term" value="F:DNA binding"/>
    <property type="evidence" value="ECO:0007669"/>
    <property type="project" value="InterPro"/>
</dbReference>
<evidence type="ECO:0000313" key="2">
    <source>
        <dbReference type="EMBL" id="KAA3159747.1"/>
    </source>
</evidence>
<reference evidence="1" key="2">
    <citation type="submission" date="2022-01" db="EMBL/GenBank/DDBJ databases">
        <title>Novel bile acid biosynthetic pathways are enriched in the microbiome of centenarians.</title>
        <authorList>
            <person name="Sato Y."/>
            <person name="Atarashi K."/>
            <person name="Plichta R.D."/>
            <person name="Arai Y."/>
            <person name="Sasajima S."/>
            <person name="Kearney M.S."/>
            <person name="Suda W."/>
            <person name="Takeshita K."/>
            <person name="Sasaki T."/>
            <person name="Okamoto S."/>
            <person name="Skelly N.A."/>
            <person name="Okamura Y."/>
            <person name="Vlamakis H."/>
            <person name="Li Y."/>
            <person name="Tanoue T."/>
            <person name="Takei H."/>
            <person name="Nittono H."/>
            <person name="Narushima S."/>
            <person name="Irie J."/>
            <person name="Itoh H."/>
            <person name="Moriya K."/>
            <person name="Sugiura Y."/>
            <person name="Suematsu M."/>
            <person name="Moritoki N."/>
            <person name="Shibata S."/>
            <person name="Littman R.D."/>
            <person name="Fischbach A.M."/>
            <person name="Uwamino Y."/>
            <person name="Inoue T."/>
            <person name="Honda A."/>
            <person name="Hattori M."/>
            <person name="Murai T."/>
            <person name="Xavier J.R."/>
            <person name="Hirose N."/>
            <person name="Honda K."/>
        </authorList>
    </citation>
    <scope>NUCLEOTIDE SEQUENCE</scope>
    <source>
        <strain evidence="1">CE91-St16</strain>
    </source>
</reference>
<evidence type="ECO:0000313" key="1">
    <source>
        <dbReference type="EMBL" id="GKI19092.1"/>
    </source>
</evidence>
<dbReference type="EMBL" id="BQOL01000001">
    <property type="protein sequence ID" value="GKI19092.1"/>
    <property type="molecule type" value="Genomic_DNA"/>
</dbReference>
<accession>A0A5B5VQR7</accession>
<dbReference type="Proteomes" id="UP001055105">
    <property type="component" value="Unassembled WGS sequence"/>
</dbReference>
<organism evidence="1 4">
    <name type="scientific">Alistipes finegoldii</name>
    <dbReference type="NCBI Taxonomy" id="214856"/>
    <lineage>
        <taxon>Bacteria</taxon>
        <taxon>Pseudomonadati</taxon>
        <taxon>Bacteroidota</taxon>
        <taxon>Bacteroidia</taxon>
        <taxon>Bacteroidales</taxon>
        <taxon>Rikenellaceae</taxon>
        <taxon>Alistipes</taxon>
    </lineage>
</organism>
<dbReference type="Gene3D" id="1.10.260.40">
    <property type="entry name" value="lambda repressor-like DNA-binding domains"/>
    <property type="match status" value="1"/>
</dbReference>
<name>A0A5B5VQR7_9BACT</name>
<dbReference type="InterPro" id="IPR010982">
    <property type="entry name" value="Lambda_DNA-bd_dom_sf"/>
</dbReference>
<proteinExistence type="predicted"/>
<dbReference type="InterPro" id="IPR001387">
    <property type="entry name" value="Cro/C1-type_HTH"/>
</dbReference>
<sequence>MKQMKPKRTDEKLAQYVISRMKQLRRDHNYSQEYVIENTGLDIFHFESGSKFPTLISLTILCRFYGISLREFFGESDYPVE</sequence>
<dbReference type="CDD" id="cd00093">
    <property type="entry name" value="HTH_XRE"/>
    <property type="match status" value="1"/>
</dbReference>
<protein>
    <submittedName>
        <fullName evidence="2">Helix-turn-helix transcriptional regulator</fullName>
    </submittedName>
</protein>
<reference evidence="2 3" key="1">
    <citation type="journal article" date="2019" name="Nat. Med.">
        <title>A library of human gut bacterial isolates paired with longitudinal multiomics data enables mechanistic microbiome research.</title>
        <authorList>
            <person name="Poyet M."/>
            <person name="Groussin M."/>
            <person name="Gibbons S.M."/>
            <person name="Avila-Pacheco J."/>
            <person name="Jiang X."/>
            <person name="Kearney S.M."/>
            <person name="Perrotta A.R."/>
            <person name="Berdy B."/>
            <person name="Zhao S."/>
            <person name="Lieberman T.D."/>
            <person name="Swanson P.K."/>
            <person name="Smith M."/>
            <person name="Roesemann S."/>
            <person name="Alexander J.E."/>
            <person name="Rich S.A."/>
            <person name="Livny J."/>
            <person name="Vlamakis H."/>
            <person name="Clish C."/>
            <person name="Bullock K."/>
            <person name="Deik A."/>
            <person name="Scott J."/>
            <person name="Pierce K.A."/>
            <person name="Xavier R.J."/>
            <person name="Alm E.J."/>
        </authorList>
    </citation>
    <scope>NUCLEOTIDE SEQUENCE [LARGE SCALE GENOMIC DNA]</scope>
    <source>
        <strain evidence="2 3">BIOML-A1</strain>
    </source>
</reference>
<dbReference type="EMBL" id="VVND01000006">
    <property type="protein sequence ID" value="KAA3159747.1"/>
    <property type="molecule type" value="Genomic_DNA"/>
</dbReference>